<gene>
    <name evidence="1" type="ORF">L873DRAFT_1242899</name>
</gene>
<organism evidence="1 2">
    <name type="scientific">Choiromyces venosus 120613-1</name>
    <dbReference type="NCBI Taxonomy" id="1336337"/>
    <lineage>
        <taxon>Eukaryota</taxon>
        <taxon>Fungi</taxon>
        <taxon>Dikarya</taxon>
        <taxon>Ascomycota</taxon>
        <taxon>Pezizomycotina</taxon>
        <taxon>Pezizomycetes</taxon>
        <taxon>Pezizales</taxon>
        <taxon>Tuberaceae</taxon>
        <taxon>Choiromyces</taxon>
    </lineage>
</organism>
<proteinExistence type="predicted"/>
<dbReference type="Proteomes" id="UP000276215">
    <property type="component" value="Unassembled WGS sequence"/>
</dbReference>
<evidence type="ECO:0000313" key="2">
    <source>
        <dbReference type="Proteomes" id="UP000276215"/>
    </source>
</evidence>
<evidence type="ECO:0000313" key="1">
    <source>
        <dbReference type="EMBL" id="RPA96251.1"/>
    </source>
</evidence>
<name>A0A3N4JHT8_9PEZI</name>
<accession>A0A3N4JHT8</accession>
<reference evidence="1 2" key="1">
    <citation type="journal article" date="2018" name="Nat. Ecol. Evol.">
        <title>Pezizomycetes genomes reveal the molecular basis of ectomycorrhizal truffle lifestyle.</title>
        <authorList>
            <person name="Murat C."/>
            <person name="Payen T."/>
            <person name="Noel B."/>
            <person name="Kuo A."/>
            <person name="Morin E."/>
            <person name="Chen J."/>
            <person name="Kohler A."/>
            <person name="Krizsan K."/>
            <person name="Balestrini R."/>
            <person name="Da Silva C."/>
            <person name="Montanini B."/>
            <person name="Hainaut M."/>
            <person name="Levati E."/>
            <person name="Barry K.W."/>
            <person name="Belfiori B."/>
            <person name="Cichocki N."/>
            <person name="Clum A."/>
            <person name="Dockter R.B."/>
            <person name="Fauchery L."/>
            <person name="Guy J."/>
            <person name="Iotti M."/>
            <person name="Le Tacon F."/>
            <person name="Lindquist E.A."/>
            <person name="Lipzen A."/>
            <person name="Malagnac F."/>
            <person name="Mello A."/>
            <person name="Molinier V."/>
            <person name="Miyauchi S."/>
            <person name="Poulain J."/>
            <person name="Riccioni C."/>
            <person name="Rubini A."/>
            <person name="Sitrit Y."/>
            <person name="Splivallo R."/>
            <person name="Traeger S."/>
            <person name="Wang M."/>
            <person name="Zifcakova L."/>
            <person name="Wipf D."/>
            <person name="Zambonelli A."/>
            <person name="Paolocci F."/>
            <person name="Nowrousian M."/>
            <person name="Ottonello S."/>
            <person name="Baldrian P."/>
            <person name="Spatafora J.W."/>
            <person name="Henrissat B."/>
            <person name="Nagy L.G."/>
            <person name="Aury J.M."/>
            <person name="Wincker P."/>
            <person name="Grigoriev I.V."/>
            <person name="Bonfante P."/>
            <person name="Martin F.M."/>
        </authorList>
    </citation>
    <scope>NUCLEOTIDE SEQUENCE [LARGE SCALE GENOMIC DNA]</scope>
    <source>
        <strain evidence="1 2">120613-1</strain>
    </source>
</reference>
<keyword evidence="2" id="KW-1185">Reference proteome</keyword>
<sequence length="54" mass="6270">MIRHSQNPVFRNLSFPSPLSCLADPEPCSKIIPRMVFCNIFRHLNCGLAYFSDW</sequence>
<dbReference type="AlphaFoldDB" id="A0A3N4JHT8"/>
<dbReference type="EMBL" id="ML120416">
    <property type="protein sequence ID" value="RPA96251.1"/>
    <property type="molecule type" value="Genomic_DNA"/>
</dbReference>
<protein>
    <submittedName>
        <fullName evidence="1">Uncharacterized protein</fullName>
    </submittedName>
</protein>